<gene>
    <name evidence="2" type="ORF">BURPS1710A_2913</name>
</gene>
<proteinExistence type="predicted"/>
<feature type="region of interest" description="Disordered" evidence="1">
    <location>
        <begin position="17"/>
        <end position="39"/>
    </location>
</feature>
<organism evidence="2">
    <name type="scientific">Burkholderia pseudomallei 1710a</name>
    <dbReference type="NCBI Taxonomy" id="320371"/>
    <lineage>
        <taxon>Bacteria</taxon>
        <taxon>Pseudomonadati</taxon>
        <taxon>Pseudomonadota</taxon>
        <taxon>Betaproteobacteria</taxon>
        <taxon>Burkholderiales</taxon>
        <taxon>Burkholderiaceae</taxon>
        <taxon>Burkholderia</taxon>
        <taxon>pseudomallei group</taxon>
    </lineage>
</organism>
<dbReference type="HOGENOM" id="CLU_3306183_0_0_4"/>
<dbReference type="Proteomes" id="UP000001812">
    <property type="component" value="Chromosome I"/>
</dbReference>
<accession>A0A0E1W1J9</accession>
<evidence type="ECO:0000313" key="2">
    <source>
        <dbReference type="EMBL" id="EET07085.1"/>
    </source>
</evidence>
<dbReference type="EMBL" id="CM000832">
    <property type="protein sequence ID" value="EET07085.1"/>
    <property type="molecule type" value="Genomic_DNA"/>
</dbReference>
<dbReference type="AlphaFoldDB" id="A0A0E1W1J9"/>
<sequence>MARFALEMAAAALIFGRGGPHPRRPPGSAFKRYLSEPVV</sequence>
<protein>
    <submittedName>
        <fullName evidence="2">Uncharacterized protein</fullName>
    </submittedName>
</protein>
<name>A0A0E1W1J9_BURPE</name>
<reference evidence="2" key="1">
    <citation type="submission" date="2009-05" db="EMBL/GenBank/DDBJ databases">
        <authorList>
            <person name="Harkins D.M."/>
            <person name="DeShazer D."/>
            <person name="Woods D.E."/>
            <person name="Brinkac L.M."/>
            <person name="Brown K.A."/>
            <person name="Hung G.C."/>
            <person name="Tuanyok A."/>
            <person name="Zhang B."/>
            <person name="Nierman W.C."/>
        </authorList>
    </citation>
    <scope>NUCLEOTIDE SEQUENCE [LARGE SCALE GENOMIC DNA]</scope>
    <source>
        <strain evidence="2">1710a</strain>
    </source>
</reference>
<evidence type="ECO:0000256" key="1">
    <source>
        <dbReference type="SAM" id="MobiDB-lite"/>
    </source>
</evidence>